<feature type="transmembrane region" description="Helical" evidence="1">
    <location>
        <begin position="43"/>
        <end position="63"/>
    </location>
</feature>
<proteinExistence type="predicted"/>
<keyword evidence="3" id="KW-1185">Reference proteome</keyword>
<evidence type="ECO:0000256" key="1">
    <source>
        <dbReference type="SAM" id="Phobius"/>
    </source>
</evidence>
<feature type="transmembrane region" description="Helical" evidence="1">
    <location>
        <begin position="112"/>
        <end position="133"/>
    </location>
</feature>
<feature type="transmembrane region" description="Helical" evidence="1">
    <location>
        <begin position="6"/>
        <end position="31"/>
    </location>
</feature>
<dbReference type="eggNOG" id="COG3302">
    <property type="taxonomic scope" value="Bacteria"/>
</dbReference>
<feature type="transmembrane region" description="Helical" evidence="1">
    <location>
        <begin position="83"/>
        <end position="103"/>
    </location>
</feature>
<gene>
    <name evidence="2" type="ORF">DESME_14840</name>
</gene>
<accession>W0EGJ5</accession>
<dbReference type="GO" id="GO:0005886">
    <property type="term" value="C:plasma membrane"/>
    <property type="evidence" value="ECO:0007669"/>
    <property type="project" value="TreeGrafter"/>
</dbReference>
<dbReference type="Pfam" id="PF04976">
    <property type="entry name" value="DmsC"/>
    <property type="match status" value="1"/>
</dbReference>
<feature type="transmembrane region" description="Helical" evidence="1">
    <location>
        <begin position="223"/>
        <end position="245"/>
    </location>
</feature>
<dbReference type="HOGENOM" id="CLU_064909_1_1_9"/>
<dbReference type="InterPro" id="IPR007059">
    <property type="entry name" value="DmsC"/>
</dbReference>
<reference evidence="2 3" key="1">
    <citation type="submission" date="2013-12" db="EMBL/GenBank/DDBJ databases">
        <authorList>
            <consortium name="DOE Joint Genome Institute"/>
            <person name="Smidt H."/>
            <person name="Huntemann M."/>
            <person name="Han J."/>
            <person name="Chen A."/>
            <person name="Kyrpides N."/>
            <person name="Mavromatis K."/>
            <person name="Markowitz V."/>
            <person name="Palaniappan K."/>
            <person name="Ivanova N."/>
            <person name="Schaumberg A."/>
            <person name="Pati A."/>
            <person name="Liolios K."/>
            <person name="Nordberg H.P."/>
            <person name="Cantor M.N."/>
            <person name="Hua S.X."/>
            <person name="Woyke T."/>
        </authorList>
    </citation>
    <scope>NUCLEOTIDE SEQUENCE [LARGE SCALE GENOMIC DNA]</scope>
    <source>
        <strain evidence="3">DSM 15288</strain>
    </source>
</reference>
<dbReference type="PANTHER" id="PTHR38095:SF1">
    <property type="entry name" value="ANAEROBIC DIMETHYL SULFOXIDE REDUCTASE CHAIN YNFH"/>
    <property type="match status" value="1"/>
</dbReference>
<sequence length="289" mass="30641">MFAEEWPLMTFTLLAQLSIGTFIILMVLKTFIGNQDSQASKALSFGFTVVGPVTVLALIFSVFHLGDPLGAPRSILNLASSWLSREILTTGGFFALWIVSWWLSRKGKESKALGWVTALVGLAAIFSMAHIYSSSVRPAWDNTNTYIAFFGATFAMGVLGAVSAFGLGMKGSLSESVTKALSTVSYIGIAAVALPLAYFPIYLSSLKAGGVTAEASAQILTGNMGMLILRALLSVLGAVLLVYLLRKQGNKAQSFPVSAIILALVLVIAGEFMGRYLFYACGISPIIGG</sequence>
<feature type="transmembrane region" description="Helical" evidence="1">
    <location>
        <begin position="257"/>
        <end position="278"/>
    </location>
</feature>
<dbReference type="GO" id="GO:0019645">
    <property type="term" value="P:anaerobic electron transport chain"/>
    <property type="evidence" value="ECO:0007669"/>
    <property type="project" value="InterPro"/>
</dbReference>
<dbReference type="PANTHER" id="PTHR38095">
    <property type="entry name" value="ANAEROBIC DIMETHYL SULFOXIDE REDUCTASE CHAIN YNFH"/>
    <property type="match status" value="1"/>
</dbReference>
<dbReference type="KEGG" id="dmt:DESME_14840"/>
<dbReference type="Proteomes" id="UP000010847">
    <property type="component" value="Chromosome"/>
</dbReference>
<dbReference type="GO" id="GO:0009390">
    <property type="term" value="C:dimethyl sulfoxide reductase complex"/>
    <property type="evidence" value="ECO:0007669"/>
    <property type="project" value="TreeGrafter"/>
</dbReference>
<name>W0EGJ5_9FIRM</name>
<evidence type="ECO:0000313" key="3">
    <source>
        <dbReference type="Proteomes" id="UP000010847"/>
    </source>
</evidence>
<dbReference type="STRING" id="871968.DESME_14840"/>
<dbReference type="EMBL" id="CP007032">
    <property type="protein sequence ID" value="AHF08161.1"/>
    <property type="molecule type" value="Genomic_DNA"/>
</dbReference>
<feature type="transmembrane region" description="Helical" evidence="1">
    <location>
        <begin position="145"/>
        <end position="168"/>
    </location>
</feature>
<keyword evidence="1" id="KW-0812">Transmembrane</keyword>
<protein>
    <submittedName>
        <fullName evidence="2">DMSO reductase subunit C</fullName>
    </submittedName>
</protein>
<dbReference type="AlphaFoldDB" id="W0EGJ5"/>
<evidence type="ECO:0000313" key="2">
    <source>
        <dbReference type="EMBL" id="AHF08161.1"/>
    </source>
</evidence>
<keyword evidence="1" id="KW-0472">Membrane</keyword>
<dbReference type="GO" id="GO:0009389">
    <property type="term" value="F:dimethyl sulfoxide reductase activity"/>
    <property type="evidence" value="ECO:0007669"/>
    <property type="project" value="TreeGrafter"/>
</dbReference>
<organism evidence="2 3">
    <name type="scientific">Desulfitobacterium metallireducens DSM 15288</name>
    <dbReference type="NCBI Taxonomy" id="871968"/>
    <lineage>
        <taxon>Bacteria</taxon>
        <taxon>Bacillati</taxon>
        <taxon>Bacillota</taxon>
        <taxon>Clostridia</taxon>
        <taxon>Eubacteriales</taxon>
        <taxon>Desulfitobacteriaceae</taxon>
        <taxon>Desulfitobacterium</taxon>
    </lineage>
</organism>
<keyword evidence="1" id="KW-1133">Transmembrane helix</keyword>
<feature type="transmembrane region" description="Helical" evidence="1">
    <location>
        <begin position="180"/>
        <end position="203"/>
    </location>
</feature>